<dbReference type="GO" id="GO:0045892">
    <property type="term" value="P:negative regulation of DNA-templated transcription"/>
    <property type="evidence" value="ECO:0007669"/>
    <property type="project" value="TreeGrafter"/>
</dbReference>
<dbReference type="GO" id="GO:0003700">
    <property type="term" value="F:DNA-binding transcription factor activity"/>
    <property type="evidence" value="ECO:0007669"/>
    <property type="project" value="InterPro"/>
</dbReference>
<keyword evidence="2 5" id="KW-0238">DNA-binding</keyword>
<dbReference type="InterPro" id="IPR036390">
    <property type="entry name" value="WH_DNA-bd_sf"/>
</dbReference>
<reference evidence="5 6" key="1">
    <citation type="submission" date="2020-08" db="EMBL/GenBank/DDBJ databases">
        <title>Sequencing the genomes of 1000 actinobacteria strains.</title>
        <authorList>
            <person name="Klenk H.-P."/>
        </authorList>
    </citation>
    <scope>NUCLEOTIDE SEQUENCE [LARGE SCALE GENOMIC DNA]</scope>
    <source>
        <strain evidence="5 6">DSM 46659</strain>
    </source>
</reference>
<dbReference type="Pfam" id="PF00392">
    <property type="entry name" value="GntR"/>
    <property type="match status" value="2"/>
</dbReference>
<evidence type="ECO:0000256" key="2">
    <source>
        <dbReference type="ARBA" id="ARBA00023125"/>
    </source>
</evidence>
<dbReference type="Proteomes" id="UP000546642">
    <property type="component" value="Unassembled WGS sequence"/>
</dbReference>
<dbReference type="EMBL" id="JACHDS010000001">
    <property type="protein sequence ID" value="MBB6174696.1"/>
    <property type="molecule type" value="Genomic_DNA"/>
</dbReference>
<sequence>MSARVTPWGAYNQIADTLRGRIASGALKPGDALPSESSLVREFGVARSTVRRALAKLEADALIEARPGTGRVVCGQERRTAKGIDSPKVQYRRIAADLREMITDGRLAPGDTIPSEAAIGRQYGVSRGTARQALSELEGSGLVLVVQGKGRFVKGSDSPAG</sequence>
<dbReference type="PRINTS" id="PR00035">
    <property type="entry name" value="HTHGNTR"/>
</dbReference>
<dbReference type="SMART" id="SM00345">
    <property type="entry name" value="HTH_GNTR"/>
    <property type="match status" value="2"/>
</dbReference>
<dbReference type="InterPro" id="IPR050679">
    <property type="entry name" value="Bact_HTH_transcr_reg"/>
</dbReference>
<evidence type="ECO:0000259" key="4">
    <source>
        <dbReference type="PROSITE" id="PS50949"/>
    </source>
</evidence>
<name>A0A7X0D8F5_9ACTN</name>
<evidence type="ECO:0000313" key="6">
    <source>
        <dbReference type="Proteomes" id="UP000546642"/>
    </source>
</evidence>
<dbReference type="InterPro" id="IPR036388">
    <property type="entry name" value="WH-like_DNA-bd_sf"/>
</dbReference>
<evidence type="ECO:0000256" key="1">
    <source>
        <dbReference type="ARBA" id="ARBA00023015"/>
    </source>
</evidence>
<organism evidence="5 6">
    <name type="scientific">Nocardiopsis mwathae</name>
    <dbReference type="NCBI Taxonomy" id="1472723"/>
    <lineage>
        <taxon>Bacteria</taxon>
        <taxon>Bacillati</taxon>
        <taxon>Actinomycetota</taxon>
        <taxon>Actinomycetes</taxon>
        <taxon>Streptosporangiales</taxon>
        <taxon>Nocardiopsidaceae</taxon>
        <taxon>Nocardiopsis</taxon>
    </lineage>
</organism>
<dbReference type="AlphaFoldDB" id="A0A7X0D8F5"/>
<evidence type="ECO:0000313" key="5">
    <source>
        <dbReference type="EMBL" id="MBB6174696.1"/>
    </source>
</evidence>
<keyword evidence="6" id="KW-1185">Reference proteome</keyword>
<dbReference type="SUPFAM" id="SSF46785">
    <property type="entry name" value="Winged helix' DNA-binding domain"/>
    <property type="match status" value="2"/>
</dbReference>
<dbReference type="GO" id="GO:0003677">
    <property type="term" value="F:DNA binding"/>
    <property type="evidence" value="ECO:0007669"/>
    <property type="project" value="UniProtKB-KW"/>
</dbReference>
<dbReference type="PANTHER" id="PTHR44846:SF1">
    <property type="entry name" value="MANNOSYL-D-GLYCERATE TRANSPORT_METABOLISM SYSTEM REPRESSOR MNGR-RELATED"/>
    <property type="match status" value="1"/>
</dbReference>
<dbReference type="InterPro" id="IPR000524">
    <property type="entry name" value="Tscrpt_reg_HTH_GntR"/>
</dbReference>
<accession>A0A7X0D8F5</accession>
<proteinExistence type="predicted"/>
<feature type="domain" description="HTH gntR-type" evidence="4">
    <location>
        <begin position="8"/>
        <end position="76"/>
    </location>
</feature>
<evidence type="ECO:0000256" key="3">
    <source>
        <dbReference type="ARBA" id="ARBA00023163"/>
    </source>
</evidence>
<dbReference type="PROSITE" id="PS50949">
    <property type="entry name" value="HTH_GNTR"/>
    <property type="match status" value="2"/>
</dbReference>
<feature type="domain" description="HTH gntR-type" evidence="4">
    <location>
        <begin position="88"/>
        <end position="156"/>
    </location>
</feature>
<dbReference type="CDD" id="cd07377">
    <property type="entry name" value="WHTH_GntR"/>
    <property type="match status" value="2"/>
</dbReference>
<keyword evidence="3" id="KW-0804">Transcription</keyword>
<comment type="caution">
    <text evidence="5">The sequence shown here is derived from an EMBL/GenBank/DDBJ whole genome shotgun (WGS) entry which is preliminary data.</text>
</comment>
<keyword evidence="1" id="KW-0805">Transcription regulation</keyword>
<gene>
    <name evidence="5" type="ORF">HNR23_004756</name>
</gene>
<dbReference type="RefSeq" id="WP_184078883.1">
    <property type="nucleotide sequence ID" value="NZ_JACHDS010000001.1"/>
</dbReference>
<protein>
    <submittedName>
        <fullName evidence="5">DNA-binding GntR family transcriptional regulator</fullName>
    </submittedName>
</protein>
<dbReference type="Gene3D" id="1.10.10.10">
    <property type="entry name" value="Winged helix-like DNA-binding domain superfamily/Winged helix DNA-binding domain"/>
    <property type="match status" value="2"/>
</dbReference>
<dbReference type="PANTHER" id="PTHR44846">
    <property type="entry name" value="MANNOSYL-D-GLYCERATE TRANSPORT/METABOLISM SYSTEM REPRESSOR MNGR-RELATED"/>
    <property type="match status" value="1"/>
</dbReference>